<evidence type="ECO:0000256" key="6">
    <source>
        <dbReference type="SAM" id="MobiDB-lite"/>
    </source>
</evidence>
<evidence type="ECO:0000256" key="5">
    <source>
        <dbReference type="ARBA" id="ARBA00030643"/>
    </source>
</evidence>
<comment type="similarity">
    <text evidence="1">Belongs to the MsrA Met sulfoxide reductase family.</text>
</comment>
<dbReference type="InterPro" id="IPR002569">
    <property type="entry name" value="Met_Sox_Rdtase_MsrA_dom"/>
</dbReference>
<evidence type="ECO:0000256" key="3">
    <source>
        <dbReference type="ARBA" id="ARBA00023002"/>
    </source>
</evidence>
<dbReference type="SUPFAM" id="SSF55068">
    <property type="entry name" value="Peptide methionine sulfoxide reductase"/>
    <property type="match status" value="1"/>
</dbReference>
<dbReference type="Pfam" id="PF01625">
    <property type="entry name" value="PMSR"/>
    <property type="match status" value="1"/>
</dbReference>
<keyword evidence="9" id="KW-1185">Reference proteome</keyword>
<evidence type="ECO:0000313" key="9">
    <source>
        <dbReference type="Proteomes" id="UP000314294"/>
    </source>
</evidence>
<dbReference type="PANTHER" id="PTHR42799:SF22">
    <property type="entry name" value="PEPTIDE-METHIONINE (S)-S-OXIDE REDUCTASE"/>
    <property type="match status" value="1"/>
</dbReference>
<dbReference type="EMBL" id="SRLO01002273">
    <property type="protein sequence ID" value="TNN33328.1"/>
    <property type="molecule type" value="Genomic_DNA"/>
</dbReference>
<evidence type="ECO:0000313" key="8">
    <source>
        <dbReference type="EMBL" id="TNN33328.1"/>
    </source>
</evidence>
<dbReference type="InterPro" id="IPR050162">
    <property type="entry name" value="MsrA_MetSO_reductase"/>
</dbReference>
<reference evidence="8 9" key="1">
    <citation type="submission" date="2019-03" db="EMBL/GenBank/DDBJ databases">
        <title>First draft genome of Liparis tanakae, snailfish: a comprehensive survey of snailfish specific genes.</title>
        <authorList>
            <person name="Kim W."/>
            <person name="Song I."/>
            <person name="Jeong J.-H."/>
            <person name="Kim D."/>
            <person name="Kim S."/>
            <person name="Ryu S."/>
            <person name="Song J.Y."/>
            <person name="Lee S.K."/>
        </authorList>
    </citation>
    <scope>NUCLEOTIDE SEQUENCE [LARGE SCALE GENOMIC DNA]</scope>
    <source>
        <tissue evidence="8">Muscle</tissue>
    </source>
</reference>
<dbReference type="Proteomes" id="UP000314294">
    <property type="component" value="Unassembled WGS sequence"/>
</dbReference>
<dbReference type="GO" id="GO:0034599">
    <property type="term" value="P:cellular response to oxidative stress"/>
    <property type="evidence" value="ECO:0007669"/>
    <property type="project" value="TreeGrafter"/>
</dbReference>
<evidence type="ECO:0000256" key="2">
    <source>
        <dbReference type="ARBA" id="ARBA00012502"/>
    </source>
</evidence>
<dbReference type="GO" id="GO:0005737">
    <property type="term" value="C:cytoplasm"/>
    <property type="evidence" value="ECO:0007669"/>
    <property type="project" value="TreeGrafter"/>
</dbReference>
<accession>A0A4Z2EX03</accession>
<evidence type="ECO:0000259" key="7">
    <source>
        <dbReference type="Pfam" id="PF01625"/>
    </source>
</evidence>
<name>A0A4Z2EX03_9TELE</name>
<feature type="domain" description="Peptide methionine sulphoxide reductase MsrA" evidence="7">
    <location>
        <begin position="9"/>
        <end position="84"/>
    </location>
</feature>
<dbReference type="EC" id="1.8.4.11" evidence="2"/>
<protein>
    <recommendedName>
        <fullName evidence="2">peptide-methionine (S)-S-oxide reductase</fullName>
        <ecNumber evidence="2">1.8.4.11</ecNumber>
    </recommendedName>
    <alternativeName>
        <fullName evidence="5">Peptide-methionine (S)-S-oxide reductase</fullName>
    </alternativeName>
    <alternativeName>
        <fullName evidence="4">Protein-methionine-S-oxide reductase</fullName>
    </alternativeName>
</protein>
<comment type="caution">
    <text evidence="8">The sequence shown here is derived from an EMBL/GenBank/DDBJ whole genome shotgun (WGS) entry which is preliminary data.</text>
</comment>
<dbReference type="PANTHER" id="PTHR42799">
    <property type="entry name" value="MITOCHONDRIAL PEPTIDE METHIONINE SULFOXIDE REDUCTASE"/>
    <property type="match status" value="1"/>
</dbReference>
<evidence type="ECO:0000256" key="1">
    <source>
        <dbReference type="ARBA" id="ARBA00005591"/>
    </source>
</evidence>
<organism evidence="8 9">
    <name type="scientific">Liparis tanakae</name>
    <name type="common">Tanaka's snailfish</name>
    <dbReference type="NCBI Taxonomy" id="230148"/>
    <lineage>
        <taxon>Eukaryota</taxon>
        <taxon>Metazoa</taxon>
        <taxon>Chordata</taxon>
        <taxon>Craniata</taxon>
        <taxon>Vertebrata</taxon>
        <taxon>Euteleostomi</taxon>
        <taxon>Actinopterygii</taxon>
        <taxon>Neopterygii</taxon>
        <taxon>Teleostei</taxon>
        <taxon>Neoteleostei</taxon>
        <taxon>Acanthomorphata</taxon>
        <taxon>Eupercaria</taxon>
        <taxon>Perciformes</taxon>
        <taxon>Cottioidei</taxon>
        <taxon>Cottales</taxon>
        <taxon>Liparidae</taxon>
        <taxon>Liparis</taxon>
    </lineage>
</organism>
<feature type="region of interest" description="Disordered" evidence="6">
    <location>
        <begin position="81"/>
        <end position="107"/>
    </location>
</feature>
<dbReference type="InterPro" id="IPR036509">
    <property type="entry name" value="Met_Sox_Rdtase_MsrA_sf"/>
</dbReference>
<evidence type="ECO:0000256" key="4">
    <source>
        <dbReference type="ARBA" id="ARBA00030273"/>
    </source>
</evidence>
<dbReference type="OrthoDB" id="77405at2759"/>
<keyword evidence="3" id="KW-0560">Oxidoreductase</keyword>
<sequence>MTSCVSPLGLTGHAEVVRVVFSPKDVGLEELLKRFWESHDPTQGMRQQNDRGTQYRSAIYTTHPAQHELALKSKEAFQQVPDRHTHTHTLTHTESGVESRLASVNNK</sequence>
<dbReference type="Gene3D" id="3.30.1060.10">
    <property type="entry name" value="Peptide methionine sulphoxide reductase MsrA"/>
    <property type="match status" value="1"/>
</dbReference>
<dbReference type="AlphaFoldDB" id="A0A4Z2EX03"/>
<gene>
    <name evidence="8" type="primary">Msra_1</name>
    <name evidence="8" type="ORF">EYF80_056507</name>
</gene>
<proteinExistence type="inferred from homology"/>
<dbReference type="GO" id="GO:0008113">
    <property type="term" value="F:peptide-methionine (S)-S-oxide reductase activity"/>
    <property type="evidence" value="ECO:0007669"/>
    <property type="project" value="UniProtKB-EC"/>
</dbReference>